<dbReference type="GO" id="GO:0016811">
    <property type="term" value="F:hydrolase activity, acting on carbon-nitrogen (but not peptide) bonds, in linear amides"/>
    <property type="evidence" value="ECO:0007669"/>
    <property type="project" value="InterPro"/>
</dbReference>
<dbReference type="Pfam" id="PF07969">
    <property type="entry name" value="Amidohydro_3"/>
    <property type="match status" value="2"/>
</dbReference>
<dbReference type="GO" id="GO:0006145">
    <property type="term" value="P:purine nucleobase catabolic process"/>
    <property type="evidence" value="ECO:0007669"/>
    <property type="project" value="TreeGrafter"/>
</dbReference>
<dbReference type="EMBL" id="BIFH01000070">
    <property type="protein sequence ID" value="GCE02614.1"/>
    <property type="molecule type" value="Genomic_DNA"/>
</dbReference>
<dbReference type="InterPro" id="IPR011059">
    <property type="entry name" value="Metal-dep_hydrolase_composite"/>
</dbReference>
<dbReference type="OrthoDB" id="9766983at2"/>
<evidence type="ECO:0000256" key="1">
    <source>
        <dbReference type="SAM" id="MobiDB-lite"/>
    </source>
</evidence>
<gene>
    <name evidence="3" type="ORF">EHYA_10391</name>
</gene>
<organism evidence="3 4">
    <name type="scientific">Embleya hyalina</name>
    <dbReference type="NCBI Taxonomy" id="516124"/>
    <lineage>
        <taxon>Bacteria</taxon>
        <taxon>Bacillati</taxon>
        <taxon>Actinomycetota</taxon>
        <taxon>Actinomycetes</taxon>
        <taxon>Kitasatosporales</taxon>
        <taxon>Streptomycetaceae</taxon>
        <taxon>Embleya</taxon>
    </lineage>
</organism>
<name>A0A401Z6Y6_9ACTN</name>
<feature type="region of interest" description="Disordered" evidence="1">
    <location>
        <begin position="516"/>
        <end position="536"/>
    </location>
</feature>
<dbReference type="InterPro" id="IPR032466">
    <property type="entry name" value="Metal_Hydrolase"/>
</dbReference>
<dbReference type="PANTHER" id="PTHR43668">
    <property type="entry name" value="ALLANTOINASE"/>
    <property type="match status" value="1"/>
</dbReference>
<dbReference type="Gene3D" id="2.30.40.10">
    <property type="entry name" value="Urease, subunit C, domain 1"/>
    <property type="match status" value="1"/>
</dbReference>
<protein>
    <submittedName>
        <fullName evidence="3">D-glutamate deacylase</fullName>
    </submittedName>
</protein>
<proteinExistence type="predicted"/>
<dbReference type="GO" id="GO:0004038">
    <property type="term" value="F:allantoinase activity"/>
    <property type="evidence" value="ECO:0007669"/>
    <property type="project" value="TreeGrafter"/>
</dbReference>
<feature type="region of interest" description="Disordered" evidence="1">
    <location>
        <begin position="1"/>
        <end position="24"/>
    </location>
</feature>
<dbReference type="Gene3D" id="3.30.1490.130">
    <property type="entry name" value="D-aminoacylase. Domain 3"/>
    <property type="match status" value="1"/>
</dbReference>
<dbReference type="NCBIfam" id="NF006560">
    <property type="entry name" value="PRK09061.1"/>
    <property type="match status" value="1"/>
</dbReference>
<dbReference type="PANTHER" id="PTHR43668:SF2">
    <property type="entry name" value="ALLANTOINASE"/>
    <property type="match status" value="1"/>
</dbReference>
<dbReference type="Proteomes" id="UP000286931">
    <property type="component" value="Unassembled WGS sequence"/>
</dbReference>
<dbReference type="GO" id="GO:0005737">
    <property type="term" value="C:cytoplasm"/>
    <property type="evidence" value="ECO:0007669"/>
    <property type="project" value="TreeGrafter"/>
</dbReference>
<evidence type="ECO:0000313" key="3">
    <source>
        <dbReference type="EMBL" id="GCE02614.1"/>
    </source>
</evidence>
<dbReference type="AlphaFoldDB" id="A0A401Z6Y6"/>
<dbReference type="InterPro" id="IPR023100">
    <property type="entry name" value="D-aminoacylase_insert_dom_sf"/>
</dbReference>
<dbReference type="InterPro" id="IPR050138">
    <property type="entry name" value="DHOase/Allantoinase_Hydrolase"/>
</dbReference>
<accession>A0A401Z6Y6</accession>
<feature type="domain" description="Amidohydrolase 3" evidence="2">
    <location>
        <begin position="67"/>
        <end position="259"/>
    </location>
</feature>
<keyword evidence="4" id="KW-1185">Reference proteome</keyword>
<comment type="caution">
    <text evidence="3">The sequence shown here is derived from an EMBL/GenBank/DDBJ whole genome shotgun (WGS) entry which is preliminary data.</text>
</comment>
<feature type="domain" description="Amidohydrolase 3" evidence="2">
    <location>
        <begin position="270"/>
        <end position="497"/>
    </location>
</feature>
<evidence type="ECO:0000259" key="2">
    <source>
        <dbReference type="Pfam" id="PF07969"/>
    </source>
</evidence>
<dbReference type="SUPFAM" id="SSF51556">
    <property type="entry name" value="Metallo-dependent hydrolases"/>
    <property type="match status" value="1"/>
</dbReference>
<dbReference type="InterPro" id="IPR013108">
    <property type="entry name" value="Amidohydro_3"/>
</dbReference>
<sequence>MAIREMSMTDKPQVGSTQQNEPGPYDIVLVGGRVVDPERNVDEVLNVGITGDRVAAISREPLEGTTAIDAEGLVVAPGFVDLHSHGQQLPAAWMQAFDGVTTALELESGLLPIAEYYDNVAAEGRPINYGASVAWTYARIAEKEGLEPEADMVWFQGAFSHDGWQNSLADDGEVERIITRVEQGLLEGGLGIGINGGYAPGYGRKEYHALAKLAAKHKVPTFTHVRYLSVREPDSGFEALGELISLAATTGAHMHICHLNANAGRDARACVALVAEAQDSGVPVTTEAYPYGACSSTVGAEVFQGDWLARWGVEDASAMEVNGEPMTQEKIDELQKNAPGTVVNMHFLHPDDKPEDADLLDLTVLYPGAAIASDAMPWVGKDGTLVEGDVWPMPEGAFAHPRSAGCFSRFLSRWARGGPGQEPKVSLVEAIRKTSLIPARILEASVPQMRGKGRLQVGADADIVVFDLATVQDNATFTEPAQHSTGFRHVLVNGTPIIRDGKELLEQRPGKPIRRDLVTTLPGVPGTGAAERVETS</sequence>
<dbReference type="Gene3D" id="3.20.20.140">
    <property type="entry name" value="Metal-dependent hydrolases"/>
    <property type="match status" value="1"/>
</dbReference>
<dbReference type="SUPFAM" id="SSF51338">
    <property type="entry name" value="Composite domain of metallo-dependent hydrolases"/>
    <property type="match status" value="1"/>
</dbReference>
<reference evidence="3 4" key="1">
    <citation type="submission" date="2018-12" db="EMBL/GenBank/DDBJ databases">
        <title>Draft genome sequence of Embleya hyalina NBRC 13850T.</title>
        <authorList>
            <person name="Komaki H."/>
            <person name="Hosoyama A."/>
            <person name="Kimura A."/>
            <person name="Ichikawa N."/>
            <person name="Tamura T."/>
        </authorList>
    </citation>
    <scope>NUCLEOTIDE SEQUENCE [LARGE SCALE GENOMIC DNA]</scope>
    <source>
        <strain evidence="3 4">NBRC 13850</strain>
    </source>
</reference>
<evidence type="ECO:0000313" key="4">
    <source>
        <dbReference type="Proteomes" id="UP000286931"/>
    </source>
</evidence>